<dbReference type="OrthoDB" id="10263741at2759"/>
<proteinExistence type="predicted"/>
<dbReference type="EMBL" id="HG994583">
    <property type="protein sequence ID" value="CAF2919932.1"/>
    <property type="molecule type" value="Genomic_DNA"/>
</dbReference>
<evidence type="ECO:0000313" key="2">
    <source>
        <dbReference type="EMBL" id="CAF2919932.1"/>
    </source>
</evidence>
<dbReference type="AlphaFoldDB" id="A0A7R8CSS3"/>
<sequence>MSEVYGSAPVLSLEEGAGVSMKRMIPSSGGPISGKGSSWTSPSVPSVPSAPSASTTSSSSKKKKRGSERVVGVKGEKGLEGVVDSEAYMDLVIFEKKLDSTIMRKRLDIQEALKRPVKQKTETSDLPF</sequence>
<evidence type="ECO:0000256" key="1">
    <source>
        <dbReference type="SAM" id="MobiDB-lite"/>
    </source>
</evidence>
<evidence type="ECO:0000313" key="3">
    <source>
        <dbReference type="Proteomes" id="UP000675881"/>
    </source>
</evidence>
<reference evidence="2" key="1">
    <citation type="submission" date="2021-02" db="EMBL/GenBank/DDBJ databases">
        <authorList>
            <person name="Bekaert M."/>
        </authorList>
    </citation>
    <scope>NUCLEOTIDE SEQUENCE</scope>
    <source>
        <strain evidence="2">IoA-00</strain>
    </source>
</reference>
<feature type="region of interest" description="Disordered" evidence="1">
    <location>
        <begin position="22"/>
        <end position="72"/>
    </location>
</feature>
<keyword evidence="3" id="KW-1185">Reference proteome</keyword>
<feature type="compositionally biased region" description="Low complexity" evidence="1">
    <location>
        <begin position="25"/>
        <end position="59"/>
    </location>
</feature>
<gene>
    <name evidence="2" type="ORF">LSAA_9250</name>
</gene>
<protein>
    <submittedName>
        <fullName evidence="2">SMARCD</fullName>
    </submittedName>
</protein>
<accession>A0A7R8CSS3</accession>
<organism evidence="2 3">
    <name type="scientific">Lepeophtheirus salmonis</name>
    <name type="common">Salmon louse</name>
    <name type="synonym">Caligus salmonis</name>
    <dbReference type="NCBI Taxonomy" id="72036"/>
    <lineage>
        <taxon>Eukaryota</taxon>
        <taxon>Metazoa</taxon>
        <taxon>Ecdysozoa</taxon>
        <taxon>Arthropoda</taxon>
        <taxon>Crustacea</taxon>
        <taxon>Multicrustacea</taxon>
        <taxon>Hexanauplia</taxon>
        <taxon>Copepoda</taxon>
        <taxon>Siphonostomatoida</taxon>
        <taxon>Caligidae</taxon>
        <taxon>Lepeophtheirus</taxon>
    </lineage>
</organism>
<dbReference type="Proteomes" id="UP000675881">
    <property type="component" value="Chromosome 4"/>
</dbReference>
<name>A0A7R8CSS3_LEPSM</name>